<evidence type="ECO:0000313" key="11">
    <source>
        <dbReference type="Proteomes" id="UP000779507"/>
    </source>
</evidence>
<evidence type="ECO:0000256" key="1">
    <source>
        <dbReference type="ARBA" id="ARBA00004761"/>
    </source>
</evidence>
<reference evidence="10 11" key="1">
    <citation type="submission" date="2020-05" db="EMBL/GenBank/DDBJ databases">
        <title>Genomic Encyclopedia of Type Strains, Phase IV (KMG-V): Genome sequencing to study the core and pangenomes of soil and plant-associated prokaryotes.</title>
        <authorList>
            <person name="Whitman W."/>
        </authorList>
    </citation>
    <scope>NUCLEOTIDE SEQUENCE [LARGE SCALE GENOMIC DNA]</scope>
    <source>
        <strain evidence="10 11">9A</strain>
    </source>
</reference>
<comment type="caution">
    <text evidence="10">The sequence shown here is derived from an EMBL/GenBank/DDBJ whole genome shotgun (WGS) entry which is preliminary data.</text>
</comment>
<protein>
    <recommendedName>
        <fullName evidence="3 9">Gluconokinase</fullName>
        <ecNumber evidence="3 9">2.7.1.12</ecNumber>
    </recommendedName>
</protein>
<evidence type="ECO:0000256" key="2">
    <source>
        <dbReference type="ARBA" id="ARBA00008420"/>
    </source>
</evidence>
<dbReference type="PANTHER" id="PTHR43442">
    <property type="entry name" value="GLUCONOKINASE-RELATED"/>
    <property type="match status" value="1"/>
</dbReference>
<keyword evidence="5 9" id="KW-0547">Nucleotide-binding</keyword>
<comment type="pathway">
    <text evidence="1">Carbohydrate acid metabolism.</text>
</comment>
<dbReference type="Pfam" id="PF01202">
    <property type="entry name" value="SKI"/>
    <property type="match status" value="1"/>
</dbReference>
<comment type="catalytic activity">
    <reaction evidence="8 9">
        <text>D-gluconate + ATP = 6-phospho-D-gluconate + ADP + H(+)</text>
        <dbReference type="Rhea" id="RHEA:19433"/>
        <dbReference type="ChEBI" id="CHEBI:15378"/>
        <dbReference type="ChEBI" id="CHEBI:18391"/>
        <dbReference type="ChEBI" id="CHEBI:30616"/>
        <dbReference type="ChEBI" id="CHEBI:58759"/>
        <dbReference type="ChEBI" id="CHEBI:456216"/>
        <dbReference type="EC" id="2.7.1.12"/>
    </reaction>
</comment>
<gene>
    <name evidence="10" type="ORF">HNP98_001386</name>
</gene>
<keyword evidence="11" id="KW-1185">Reference proteome</keyword>
<proteinExistence type="inferred from homology"/>
<keyword evidence="4 9" id="KW-0808">Transferase</keyword>
<dbReference type="InterPro" id="IPR027417">
    <property type="entry name" value="P-loop_NTPase"/>
</dbReference>
<sequence length="166" mass="17830">MNQPLFLVMGVSGSGKTTVGQLLAARLGRPFYDGDDFHPAANVAKMASGHPLTDEDRAGWLATLAADLGRWEQAGGAVLACSALKEAYRQTLQAGARGPLQWVFLDTDPAVLRVRLEGRTGHYMKADMLDSQLATLEKPAYGLRLTDDVPPAQLVDEIVARLGLKS</sequence>
<dbReference type="NCBIfam" id="TIGR01313">
    <property type="entry name" value="therm_gnt_kin"/>
    <property type="match status" value="1"/>
</dbReference>
<keyword evidence="7 9" id="KW-0067">ATP-binding</keyword>
<dbReference type="RefSeq" id="WP_173809322.1">
    <property type="nucleotide sequence ID" value="NZ_JABSNP010000005.1"/>
</dbReference>
<dbReference type="Proteomes" id="UP000779507">
    <property type="component" value="Unassembled WGS sequence"/>
</dbReference>
<evidence type="ECO:0000313" key="10">
    <source>
        <dbReference type="EMBL" id="NRT18565.1"/>
    </source>
</evidence>
<evidence type="ECO:0000256" key="5">
    <source>
        <dbReference type="ARBA" id="ARBA00022741"/>
    </source>
</evidence>
<dbReference type="SUPFAM" id="SSF52540">
    <property type="entry name" value="P-loop containing nucleoside triphosphate hydrolases"/>
    <property type="match status" value="1"/>
</dbReference>
<dbReference type="GO" id="GO:0016301">
    <property type="term" value="F:kinase activity"/>
    <property type="evidence" value="ECO:0007669"/>
    <property type="project" value="UniProtKB-KW"/>
</dbReference>
<evidence type="ECO:0000256" key="4">
    <source>
        <dbReference type="ARBA" id="ARBA00022679"/>
    </source>
</evidence>
<comment type="similarity">
    <text evidence="2 9">Belongs to the gluconokinase GntK/GntV family.</text>
</comment>
<evidence type="ECO:0000256" key="8">
    <source>
        <dbReference type="ARBA" id="ARBA00048090"/>
    </source>
</evidence>
<dbReference type="EC" id="2.7.1.12" evidence="3 9"/>
<keyword evidence="6 9" id="KW-0418">Kinase</keyword>
<dbReference type="Gene3D" id="3.40.50.300">
    <property type="entry name" value="P-loop containing nucleotide triphosphate hydrolases"/>
    <property type="match status" value="1"/>
</dbReference>
<evidence type="ECO:0000256" key="3">
    <source>
        <dbReference type="ARBA" id="ARBA00012054"/>
    </source>
</evidence>
<accession>A0ABX2FN33</accession>
<evidence type="ECO:0000256" key="7">
    <source>
        <dbReference type="ARBA" id="ARBA00022840"/>
    </source>
</evidence>
<evidence type="ECO:0000256" key="9">
    <source>
        <dbReference type="RuleBase" id="RU363066"/>
    </source>
</evidence>
<dbReference type="InterPro" id="IPR031322">
    <property type="entry name" value="Shikimate/glucono_kinase"/>
</dbReference>
<dbReference type="PANTHER" id="PTHR43442:SF3">
    <property type="entry name" value="GLUCONOKINASE-RELATED"/>
    <property type="match status" value="1"/>
</dbReference>
<organism evidence="10 11">
    <name type="scientific">Hymenobacter caeli</name>
    <dbReference type="NCBI Taxonomy" id="2735894"/>
    <lineage>
        <taxon>Bacteria</taxon>
        <taxon>Pseudomonadati</taxon>
        <taxon>Bacteroidota</taxon>
        <taxon>Cytophagia</taxon>
        <taxon>Cytophagales</taxon>
        <taxon>Hymenobacteraceae</taxon>
        <taxon>Hymenobacter</taxon>
    </lineage>
</organism>
<dbReference type="InterPro" id="IPR006001">
    <property type="entry name" value="Therm_gnt_kin"/>
</dbReference>
<dbReference type="EMBL" id="JABSNP010000005">
    <property type="protein sequence ID" value="NRT18565.1"/>
    <property type="molecule type" value="Genomic_DNA"/>
</dbReference>
<dbReference type="CDD" id="cd02021">
    <property type="entry name" value="GntK"/>
    <property type="match status" value="1"/>
</dbReference>
<name>A0ABX2FN33_9BACT</name>
<evidence type="ECO:0000256" key="6">
    <source>
        <dbReference type="ARBA" id="ARBA00022777"/>
    </source>
</evidence>